<reference evidence="3" key="1">
    <citation type="submission" date="2019-09" db="EMBL/GenBank/DDBJ databases">
        <title>Mumia zhuanghuii sp. nov. isolated from the intestinal contents of plateau pika (Ochotona curzoniae) in the Qinghai-Tibet plateau of China.</title>
        <authorList>
            <person name="Tian Z."/>
        </authorList>
    </citation>
    <scope>NUCLEOTIDE SEQUENCE [LARGE SCALE GENOMIC DNA]</scope>
    <source>
        <strain evidence="3">JCM 30598</strain>
    </source>
</reference>
<dbReference type="AlphaFoldDB" id="A0A5J5J3T9"/>
<keyword evidence="1" id="KW-1133">Transmembrane helix</keyword>
<comment type="caution">
    <text evidence="2">The sequence shown here is derived from an EMBL/GenBank/DDBJ whole genome shotgun (WGS) entry which is preliminary data.</text>
</comment>
<evidence type="ECO:0008006" key="4">
    <source>
        <dbReference type="Google" id="ProtNLM"/>
    </source>
</evidence>
<accession>A0A5J5J3T9</accession>
<feature type="transmembrane region" description="Helical" evidence="1">
    <location>
        <begin position="191"/>
        <end position="211"/>
    </location>
</feature>
<dbReference type="EMBL" id="VYSA01000001">
    <property type="protein sequence ID" value="KAA9110736.1"/>
    <property type="molecule type" value="Genomic_DNA"/>
</dbReference>
<name>A0A5J5J3T9_9MICO</name>
<dbReference type="RefSeq" id="WP_150447510.1">
    <property type="nucleotide sequence ID" value="NZ_VYSA01000001.1"/>
</dbReference>
<feature type="transmembrane region" description="Helical" evidence="1">
    <location>
        <begin position="116"/>
        <end position="141"/>
    </location>
</feature>
<evidence type="ECO:0000256" key="1">
    <source>
        <dbReference type="SAM" id="Phobius"/>
    </source>
</evidence>
<sequence>MTTLTATPVTARRVTSLSAVNAERIKFLTLPSYTISALATLALLIGLGVLSSFAMVWQAEDGGPALGPVVPGLVLDGVQTAQVLLAIVATLFVTSEYAQGTIQTSVIAVPKRIPILMAKAATVASAGLLIGVAGSATLMFAAPAILDQAGIGVDWSAQTPVQVILGCGLYLALIAVLALSLGVLIRNTVGAFLTVVALLTVAPLLLSAVPIEWVAKATSYLPTIAGILVLYPDSPMSPLTPWQGLGVLAAWATAGMVAAALTLRFRDA</sequence>
<dbReference type="OrthoDB" id="3297477at2"/>
<feature type="transmembrane region" description="Helical" evidence="1">
    <location>
        <begin position="242"/>
        <end position="263"/>
    </location>
</feature>
<organism evidence="2 3">
    <name type="scientific">Microbacterium rhizomatis</name>
    <dbReference type="NCBI Taxonomy" id="1631477"/>
    <lineage>
        <taxon>Bacteria</taxon>
        <taxon>Bacillati</taxon>
        <taxon>Actinomycetota</taxon>
        <taxon>Actinomycetes</taxon>
        <taxon>Micrococcales</taxon>
        <taxon>Microbacteriaceae</taxon>
        <taxon>Microbacterium</taxon>
    </lineage>
</organism>
<protein>
    <recommendedName>
        <fullName evidence="4">ABC transporter permease</fullName>
    </recommendedName>
</protein>
<feature type="transmembrane region" description="Helical" evidence="1">
    <location>
        <begin position="161"/>
        <end position="184"/>
    </location>
</feature>
<keyword evidence="3" id="KW-1185">Reference proteome</keyword>
<evidence type="ECO:0000313" key="3">
    <source>
        <dbReference type="Proteomes" id="UP000325827"/>
    </source>
</evidence>
<gene>
    <name evidence="2" type="ORF">F6B43_03600</name>
</gene>
<keyword evidence="1" id="KW-0472">Membrane</keyword>
<feature type="transmembrane region" description="Helical" evidence="1">
    <location>
        <begin position="77"/>
        <end position="95"/>
    </location>
</feature>
<feature type="transmembrane region" description="Helical" evidence="1">
    <location>
        <begin position="33"/>
        <end position="57"/>
    </location>
</feature>
<evidence type="ECO:0000313" key="2">
    <source>
        <dbReference type="EMBL" id="KAA9110736.1"/>
    </source>
</evidence>
<proteinExistence type="predicted"/>
<keyword evidence="1" id="KW-0812">Transmembrane</keyword>
<dbReference type="Proteomes" id="UP000325827">
    <property type="component" value="Unassembled WGS sequence"/>
</dbReference>